<sequence length="75" mass="8539">MVRFEYAITKHPAEHFQHLVYFCADDGSCSLEQVPGEQTKILEEILNRRGSEGWDLVQVAFGRNGLLAFWKRAAG</sequence>
<evidence type="ECO:0000313" key="1">
    <source>
        <dbReference type="EMBL" id="QCQ21623.1"/>
    </source>
</evidence>
<dbReference type="KEGG" id="dax:FDQ92_05180"/>
<keyword evidence="2" id="KW-1185">Reference proteome</keyword>
<proteinExistence type="predicted"/>
<reference evidence="1 2" key="1">
    <citation type="submission" date="2019-05" db="EMBL/GenBank/DDBJ databases">
        <title>The Complete Genome Sequence of the n-alkane-degrading Desulfoglaeba alkanexedens ALDC reveals multiple alkylsuccinate synthase gene clusters.</title>
        <authorList>
            <person name="Callaghan A.V."/>
            <person name="Davidova I.A."/>
            <person name="Duncan K.E."/>
            <person name="Morris B."/>
            <person name="McInerney M.J."/>
        </authorList>
    </citation>
    <scope>NUCLEOTIDE SEQUENCE [LARGE SCALE GENOMIC DNA]</scope>
    <source>
        <strain evidence="1 2">ALDC</strain>
    </source>
</reference>
<dbReference type="EMBL" id="CP040098">
    <property type="protein sequence ID" value="QCQ21623.1"/>
    <property type="molecule type" value="Genomic_DNA"/>
</dbReference>
<dbReference type="OrthoDB" id="5519166at2"/>
<dbReference type="AlphaFoldDB" id="A0A4P8L1W9"/>
<name>A0A4P8L1W9_9BACT</name>
<reference evidence="1 2" key="2">
    <citation type="submission" date="2019-05" db="EMBL/GenBank/DDBJ databases">
        <authorList>
            <person name="Suflita J.M."/>
            <person name="Marks C.R."/>
        </authorList>
    </citation>
    <scope>NUCLEOTIDE SEQUENCE [LARGE SCALE GENOMIC DNA]</scope>
    <source>
        <strain evidence="1 2">ALDC</strain>
    </source>
</reference>
<dbReference type="RefSeq" id="WP_137423592.1">
    <property type="nucleotide sequence ID" value="NZ_CP040098.1"/>
</dbReference>
<organism evidence="1 2">
    <name type="scientific">Desulfoglaeba alkanexedens ALDC</name>
    <dbReference type="NCBI Taxonomy" id="980445"/>
    <lineage>
        <taxon>Bacteria</taxon>
        <taxon>Pseudomonadati</taxon>
        <taxon>Thermodesulfobacteriota</taxon>
        <taxon>Syntrophobacteria</taxon>
        <taxon>Syntrophobacterales</taxon>
        <taxon>Syntrophobacteraceae</taxon>
        <taxon>Desulfoglaeba</taxon>
    </lineage>
</organism>
<evidence type="ECO:0008006" key="3">
    <source>
        <dbReference type="Google" id="ProtNLM"/>
    </source>
</evidence>
<protein>
    <recommendedName>
        <fullName evidence="3">DUF4177 domain-containing protein</fullName>
    </recommendedName>
</protein>
<dbReference type="Proteomes" id="UP000298602">
    <property type="component" value="Chromosome"/>
</dbReference>
<gene>
    <name evidence="1" type="ORF">FDQ92_05180</name>
</gene>
<accession>A0A4P8L1W9</accession>
<evidence type="ECO:0000313" key="2">
    <source>
        <dbReference type="Proteomes" id="UP000298602"/>
    </source>
</evidence>